<name>A0A9W6G9T0_9ACTN</name>
<comment type="caution">
    <text evidence="2">The sequence shown here is derived from an EMBL/GenBank/DDBJ whole genome shotgun (WGS) entry which is preliminary data.</text>
</comment>
<dbReference type="AlphaFoldDB" id="A0A9W6G9T0"/>
<feature type="region of interest" description="Disordered" evidence="1">
    <location>
        <begin position="49"/>
        <end position="72"/>
    </location>
</feature>
<keyword evidence="3" id="KW-1185">Reference proteome</keyword>
<accession>A0A9W6G9T0</accession>
<evidence type="ECO:0000256" key="1">
    <source>
        <dbReference type="SAM" id="MobiDB-lite"/>
    </source>
</evidence>
<gene>
    <name evidence="2" type="ORF">GALLR39Z86_37900</name>
</gene>
<evidence type="ECO:0000313" key="2">
    <source>
        <dbReference type="EMBL" id="GLI43940.1"/>
    </source>
</evidence>
<evidence type="ECO:0000313" key="3">
    <source>
        <dbReference type="Proteomes" id="UP001144313"/>
    </source>
</evidence>
<proteinExistence type="predicted"/>
<dbReference type="EMBL" id="BSDT01000001">
    <property type="protein sequence ID" value="GLI43940.1"/>
    <property type="molecule type" value="Genomic_DNA"/>
</dbReference>
<organism evidence="2 3">
    <name type="scientific">Glycomyces algeriensis</name>
    <dbReference type="NCBI Taxonomy" id="256037"/>
    <lineage>
        <taxon>Bacteria</taxon>
        <taxon>Bacillati</taxon>
        <taxon>Actinomycetota</taxon>
        <taxon>Actinomycetes</taxon>
        <taxon>Glycomycetales</taxon>
        <taxon>Glycomycetaceae</taxon>
        <taxon>Glycomyces</taxon>
    </lineage>
</organism>
<protein>
    <submittedName>
        <fullName evidence="2">Uncharacterized protein</fullName>
    </submittedName>
</protein>
<reference evidence="2" key="1">
    <citation type="submission" date="2022-12" db="EMBL/GenBank/DDBJ databases">
        <title>Reference genome sequencing for broad-spectrum identification of bacterial and archaeal isolates by mass spectrometry.</title>
        <authorList>
            <person name="Sekiguchi Y."/>
            <person name="Tourlousse D.M."/>
        </authorList>
    </citation>
    <scope>NUCLEOTIDE SEQUENCE</scope>
    <source>
        <strain evidence="2">LLR39Z86</strain>
    </source>
</reference>
<sequence length="72" mass="7297">MAEAVLERLSVAGSCAAAGVAGMSVEHKATVRATMAVAAFRPIDRMGTPSASVPTTVAAGSRAQLPARYHSQ</sequence>
<dbReference type="Proteomes" id="UP001144313">
    <property type="component" value="Unassembled WGS sequence"/>
</dbReference>